<dbReference type="AlphaFoldDB" id="A0A1X7PFE2"/>
<evidence type="ECO:0000256" key="1">
    <source>
        <dbReference type="SAM" id="Phobius"/>
    </source>
</evidence>
<protein>
    <submittedName>
        <fullName evidence="2">Uncharacterized protein</fullName>
    </submittedName>
</protein>
<reference evidence="2 3" key="1">
    <citation type="submission" date="2017-04" db="EMBL/GenBank/DDBJ databases">
        <authorList>
            <person name="Afonso C.L."/>
            <person name="Miller P.J."/>
            <person name="Scott M.A."/>
            <person name="Spackman E."/>
            <person name="Goraichik I."/>
            <person name="Dimitrov K.M."/>
            <person name="Suarez D.L."/>
            <person name="Swayne D.E."/>
        </authorList>
    </citation>
    <scope>NUCLEOTIDE SEQUENCE [LARGE SCALE GENOMIC DNA]</scope>
    <source>
        <strain evidence="2 3">B5P</strain>
    </source>
</reference>
<feature type="transmembrane region" description="Helical" evidence="1">
    <location>
        <begin position="118"/>
        <end position="140"/>
    </location>
</feature>
<evidence type="ECO:0000313" key="2">
    <source>
        <dbReference type="EMBL" id="SMH49604.1"/>
    </source>
</evidence>
<accession>A0A1X7PFE2</accession>
<keyword evidence="1" id="KW-0472">Membrane</keyword>
<evidence type="ECO:0000313" key="3">
    <source>
        <dbReference type="Proteomes" id="UP000193083"/>
    </source>
</evidence>
<name>A0A1X7PFE2_9HYPH</name>
<dbReference type="EMBL" id="FXBL01000004">
    <property type="protein sequence ID" value="SMH49604.1"/>
    <property type="molecule type" value="Genomic_DNA"/>
</dbReference>
<sequence length="213" mass="24306">MKRVERRQSHLERNVGSVSIEAERLLDLIERVFPDMPVQAESGDYSFESGRDIRNNIATFAGNPTVRCGAVQIIFKDGKCKITNNWRGTEGQAEIDTIYNELQSHKSLIDHLRDWRRIFTTIAGIVVGLIVFAKFPSYFSLTQYDIVNILLVLIVAQASFSVFQDIVYLRKRRAVYYLPSQPFWSRHFETIIVGIVGPILGAFITYLLTRSGS</sequence>
<organism evidence="2 3">
    <name type="scientific">Mesorhizobium australicum</name>
    <dbReference type="NCBI Taxonomy" id="536018"/>
    <lineage>
        <taxon>Bacteria</taxon>
        <taxon>Pseudomonadati</taxon>
        <taxon>Pseudomonadota</taxon>
        <taxon>Alphaproteobacteria</taxon>
        <taxon>Hyphomicrobiales</taxon>
        <taxon>Phyllobacteriaceae</taxon>
        <taxon>Mesorhizobium</taxon>
    </lineage>
</organism>
<dbReference type="Proteomes" id="UP000193083">
    <property type="component" value="Unassembled WGS sequence"/>
</dbReference>
<keyword evidence="1" id="KW-1133">Transmembrane helix</keyword>
<proteinExistence type="predicted"/>
<gene>
    <name evidence="2" type="ORF">SAMN02982922_3953</name>
</gene>
<feature type="transmembrane region" description="Helical" evidence="1">
    <location>
        <begin position="190"/>
        <end position="208"/>
    </location>
</feature>
<keyword evidence="1" id="KW-0812">Transmembrane</keyword>
<feature type="transmembrane region" description="Helical" evidence="1">
    <location>
        <begin position="146"/>
        <end position="169"/>
    </location>
</feature>
<keyword evidence="3" id="KW-1185">Reference proteome</keyword>